<reference evidence="6" key="4">
    <citation type="submission" date="2023-08" db="EMBL/GenBank/DDBJ databases">
        <title>Reintroducing virulent viruses to syntetic microbiomes.</title>
        <authorList>
            <person name="Wilde J."/>
            <person name="Boyes R."/>
            <person name="Robinson A.V."/>
            <person name="Daisley B.A."/>
            <person name="Allen-Vercoe E."/>
        </authorList>
    </citation>
    <scope>NUCLEOTIDE SEQUENCE</scope>
    <source>
        <strain evidence="6">225I_12FAA</strain>
    </source>
</reference>
<dbReference type="EMBL" id="CP012801">
    <property type="protein sequence ID" value="ALJ58300.1"/>
    <property type="molecule type" value="Genomic_DNA"/>
</dbReference>
<proteinExistence type="predicted"/>
<evidence type="ECO:0000256" key="1">
    <source>
        <dbReference type="SAM" id="Coils"/>
    </source>
</evidence>
<name>A0A0P0GBX0_9BACE</name>
<protein>
    <submittedName>
        <fullName evidence="4">DUF4369 domain-containing protein</fullName>
    </submittedName>
</protein>
<dbReference type="eggNOG" id="ENOG5031JUG">
    <property type="taxonomic scope" value="Bacteria"/>
</dbReference>
<dbReference type="STRING" id="246787.BcellWH2_01038"/>
<accession>A0A0P0GBX0</accession>
<evidence type="ECO:0000313" key="6">
    <source>
        <dbReference type="EMBL" id="MDT4510758.1"/>
    </source>
</evidence>
<dbReference type="EMBL" id="JAVSNH010000001">
    <property type="protein sequence ID" value="MDT4510758.1"/>
    <property type="molecule type" value="Genomic_DNA"/>
</dbReference>
<dbReference type="Proteomes" id="UP000325055">
    <property type="component" value="Unassembled WGS sequence"/>
</dbReference>
<feature type="domain" description="DUF4369" evidence="2">
    <location>
        <begin position="26"/>
        <end position="115"/>
    </location>
</feature>
<dbReference type="Pfam" id="PF14289">
    <property type="entry name" value="DUF4369"/>
    <property type="match status" value="1"/>
</dbReference>
<dbReference type="KEGG" id="bcel:BcellWH2_01038"/>
<evidence type="ECO:0000259" key="2">
    <source>
        <dbReference type="Pfam" id="PF14289"/>
    </source>
</evidence>
<dbReference type="Proteomes" id="UP000061809">
    <property type="component" value="Chromosome"/>
</dbReference>
<gene>
    <name evidence="3" type="ORF">BcellWH2_01038</name>
    <name evidence="4" type="ORF">F2Y86_24840</name>
    <name evidence="5" type="ORF">PZH42_23570</name>
    <name evidence="6" type="ORF">RO785_07155</name>
</gene>
<sequence>MIRMNVNRILPLMLLLVLFASCSRKYKVEGVSSVTSLDGKMLYLKTLRDGQWIAIDSAEVVHGLFSTSGPSDSVMMVTLYMNDEAIMPLVLENGKIEVSISNSQLTAKGTPLNNALYEFIEKRNSLELKIEELEKKEARMVLDGAALDDIHEQLTQEGEALVKEMNDYIKEFISTNYENVLGPSVFMMMCSTLPYPIMTPQIEDIIRTAPQTFKSSPLVREFLDKAKENMKLIEEHRRMEESGKINN</sequence>
<dbReference type="EMBL" id="VVYW01000031">
    <property type="protein sequence ID" value="KAA5402984.1"/>
    <property type="molecule type" value="Genomic_DNA"/>
</dbReference>
<organism evidence="3 7">
    <name type="scientific">Bacteroides cellulosilyticus</name>
    <dbReference type="NCBI Taxonomy" id="246787"/>
    <lineage>
        <taxon>Bacteria</taxon>
        <taxon>Pseudomonadati</taxon>
        <taxon>Bacteroidota</taxon>
        <taxon>Bacteroidia</taxon>
        <taxon>Bacteroidales</taxon>
        <taxon>Bacteroidaceae</taxon>
        <taxon>Bacteroides</taxon>
    </lineage>
</organism>
<evidence type="ECO:0000313" key="3">
    <source>
        <dbReference type="EMBL" id="ALJ58300.1"/>
    </source>
</evidence>
<dbReference type="InterPro" id="IPR025380">
    <property type="entry name" value="DUF4369"/>
</dbReference>
<dbReference type="PROSITE" id="PS51257">
    <property type="entry name" value="PROKAR_LIPOPROTEIN"/>
    <property type="match status" value="1"/>
</dbReference>
<dbReference type="AlphaFoldDB" id="A0A0P0GBX0"/>
<feature type="coiled-coil region" evidence="1">
    <location>
        <begin position="116"/>
        <end position="171"/>
    </location>
</feature>
<evidence type="ECO:0000313" key="7">
    <source>
        <dbReference type="Proteomes" id="UP000061809"/>
    </source>
</evidence>
<dbReference type="EMBL" id="JARFID010000036">
    <property type="protein sequence ID" value="MDE8697089.1"/>
    <property type="molecule type" value="Genomic_DNA"/>
</dbReference>
<reference evidence="4 8" key="2">
    <citation type="journal article" date="2019" name="Nat. Med.">
        <title>A library of human gut bacterial isolates paired with longitudinal multiomics data enables mechanistic microbiome research.</title>
        <authorList>
            <person name="Poyet M."/>
            <person name="Groussin M."/>
            <person name="Gibbons S.M."/>
            <person name="Avila-Pacheco J."/>
            <person name="Jiang X."/>
            <person name="Kearney S.M."/>
            <person name="Perrotta A.R."/>
            <person name="Berdy B."/>
            <person name="Zhao S."/>
            <person name="Lieberman T.D."/>
            <person name="Swanson P.K."/>
            <person name="Smith M."/>
            <person name="Roesemann S."/>
            <person name="Alexander J.E."/>
            <person name="Rich S.A."/>
            <person name="Livny J."/>
            <person name="Vlamakis H."/>
            <person name="Clish C."/>
            <person name="Bullock K."/>
            <person name="Deik A."/>
            <person name="Scott J."/>
            <person name="Pierce K.A."/>
            <person name="Xavier R.J."/>
            <person name="Alm E.J."/>
        </authorList>
    </citation>
    <scope>NUCLEOTIDE SEQUENCE [LARGE SCALE GENOMIC DNA]</scope>
    <source>
        <strain evidence="4 8">BIOML-A7</strain>
    </source>
</reference>
<evidence type="ECO:0000313" key="5">
    <source>
        <dbReference type="EMBL" id="MDE8697089.1"/>
    </source>
</evidence>
<reference evidence="3 7" key="1">
    <citation type="journal article" date="2015" name="Science">
        <title>Genetic determinants of in vivo fitness and diet responsiveness in multiple human gut Bacteroides.</title>
        <authorList>
            <person name="Wu M."/>
            <person name="McNulty N.P."/>
            <person name="Rodionov D.A."/>
            <person name="Khoroshkin M.S."/>
            <person name="Griffin N.W."/>
            <person name="Cheng J."/>
            <person name="Latreille P."/>
            <person name="Kerstetter R.A."/>
            <person name="Terrapon N."/>
            <person name="Henrissat B."/>
            <person name="Osterman A.L."/>
            <person name="Gordon J.I."/>
        </authorList>
    </citation>
    <scope>NUCLEOTIDE SEQUENCE [LARGE SCALE GENOMIC DNA]</scope>
    <source>
        <strain evidence="3 7">WH2</strain>
    </source>
</reference>
<reference evidence="5" key="3">
    <citation type="submission" date="2023-03" db="EMBL/GenBank/DDBJ databases">
        <title>DFI Biobank Strains.</title>
        <authorList>
            <person name="Mostad J."/>
            <person name="Paddock L."/>
            <person name="Medina S."/>
            <person name="Waligurski E."/>
            <person name="Barat B."/>
            <person name="Smith R."/>
            <person name="Burgo V."/>
            <person name="Metcalfe C."/>
            <person name="Woodson C."/>
            <person name="Sundararajan A."/>
            <person name="Ramaswamy R."/>
            <person name="Lin H."/>
            <person name="Pamer E.G."/>
        </authorList>
    </citation>
    <scope>NUCLEOTIDE SEQUENCE</scope>
    <source>
        <strain evidence="5">DFI.9.5</strain>
    </source>
</reference>
<dbReference type="PATRIC" id="fig|246787.4.peg.1069"/>
<evidence type="ECO:0000313" key="8">
    <source>
        <dbReference type="Proteomes" id="UP000325055"/>
    </source>
</evidence>
<dbReference type="Proteomes" id="UP001266995">
    <property type="component" value="Unassembled WGS sequence"/>
</dbReference>
<dbReference type="RefSeq" id="WP_025726424.1">
    <property type="nucleotide sequence ID" value="NZ_CABMLT010000028.1"/>
</dbReference>
<keyword evidence="1" id="KW-0175">Coiled coil</keyword>
<dbReference type="Proteomes" id="UP001221924">
    <property type="component" value="Unassembled WGS sequence"/>
</dbReference>
<evidence type="ECO:0000313" key="4">
    <source>
        <dbReference type="EMBL" id="KAA5402984.1"/>
    </source>
</evidence>